<dbReference type="InterPro" id="IPR013332">
    <property type="entry name" value="KPR_N"/>
</dbReference>
<dbReference type="AlphaFoldDB" id="A0A0L0M9N2"/>
<keyword evidence="7" id="KW-0566">Pantothenate biosynthesis</keyword>
<dbReference type="Pfam" id="PF03466">
    <property type="entry name" value="LysR_substrate"/>
    <property type="match status" value="1"/>
</dbReference>
<dbReference type="PROSITE" id="PS50931">
    <property type="entry name" value="HTH_LYSR"/>
    <property type="match status" value="1"/>
</dbReference>
<organism evidence="16 17">
    <name type="scientific">Candidatus Burkholderia verschuerenii</name>
    <dbReference type="NCBI Taxonomy" id="242163"/>
    <lineage>
        <taxon>Bacteria</taxon>
        <taxon>Pseudomonadati</taxon>
        <taxon>Pseudomonadota</taxon>
        <taxon>Betaproteobacteria</taxon>
        <taxon>Burkholderiales</taxon>
        <taxon>Burkholderiaceae</taxon>
        <taxon>Burkholderia</taxon>
    </lineage>
</organism>
<dbReference type="Gene3D" id="1.10.1040.10">
    <property type="entry name" value="N-(1-d-carboxylethyl)-l-norvaline Dehydrogenase, domain 2"/>
    <property type="match status" value="1"/>
</dbReference>
<dbReference type="Proteomes" id="UP000036959">
    <property type="component" value="Unassembled WGS sequence"/>
</dbReference>
<gene>
    <name evidence="16" type="ORF">BVER_03286c</name>
</gene>
<dbReference type="PRINTS" id="PR00039">
    <property type="entry name" value="HTHLYSR"/>
</dbReference>
<proteinExistence type="inferred from homology"/>
<dbReference type="EMBL" id="LFJJ01000131">
    <property type="protein sequence ID" value="KND59412.1"/>
    <property type="molecule type" value="Genomic_DNA"/>
</dbReference>
<evidence type="ECO:0000313" key="16">
    <source>
        <dbReference type="EMBL" id="KND59412.1"/>
    </source>
</evidence>
<accession>A0A0L0M9N2</accession>
<comment type="caution">
    <text evidence="16">The sequence shown here is derived from an EMBL/GenBank/DDBJ whole genome shotgun (WGS) entry which is preliminary data.</text>
</comment>
<evidence type="ECO:0000259" key="15">
    <source>
        <dbReference type="PROSITE" id="PS50931"/>
    </source>
</evidence>
<evidence type="ECO:0000256" key="14">
    <source>
        <dbReference type="ARBA" id="ARBA00048793"/>
    </source>
</evidence>
<dbReference type="FunFam" id="1.10.10.10:FF:000001">
    <property type="entry name" value="LysR family transcriptional regulator"/>
    <property type="match status" value="1"/>
</dbReference>
<dbReference type="Pfam" id="PF08546">
    <property type="entry name" value="ApbA_C"/>
    <property type="match status" value="1"/>
</dbReference>
<dbReference type="InterPro" id="IPR003710">
    <property type="entry name" value="ApbA"/>
</dbReference>
<sequence>MRTSQHTDAHAAPTLSISLHQLRLFVTLARHRSFTRAGDEFGITQSAVSRSIRELEDEIALRLFDRTTRQVALTDTGRRLLARIAPLVEELEATLRPHAQASGEAGVVHLASSCGLTASVLPAMLASCRERWPETSVVVIDRPQSAVLQLVRSGEADLGVVIAPDNLDELSAEPPHAHAGFRSYISPWHESIRNIVSCISEGSKATILRRRPMKICVYGAGAIGGYMGTQLARAGADVSFVARGPHLAAMQANSVKLRIDGEEHAVKVRCTNNPAELGTQDIVIIALKAHSIPAVVDLIPPLLGPETSIVTAVNGLPYWYFYKHCGELEGTALQSVDPGGRQWDVFGPERAIGCVLLPAAEIAEPGVIEHHYGKKFPIGEPSGEITPRLQALHDIMAAADMEAPMRDNIRDEIWLKLWGNLCFNPISALTGATLDVLTSDPGTRALSKQMMLEAKAIGDQIGVNFRVDVERRINGAGAVGAHKTSMLMDCEVKRPMEIDPLMTVVQEIGRLVHVNTPMIDAVLALIKLREGVNQGTARAQPAPQSQKAA</sequence>
<dbReference type="GO" id="GO:0015940">
    <property type="term" value="P:pantothenate biosynthetic process"/>
    <property type="evidence" value="ECO:0007669"/>
    <property type="project" value="UniProtKB-UniPathway"/>
</dbReference>
<comment type="function">
    <text evidence="1">Catalyzes the NADPH-dependent reduction of ketopantoate into pantoic acid.</text>
</comment>
<dbReference type="SUPFAM" id="SSF46785">
    <property type="entry name" value="Winged helix' DNA-binding domain"/>
    <property type="match status" value="1"/>
</dbReference>
<dbReference type="GO" id="GO:0005737">
    <property type="term" value="C:cytoplasm"/>
    <property type="evidence" value="ECO:0007669"/>
    <property type="project" value="TreeGrafter"/>
</dbReference>
<dbReference type="SUPFAM" id="SSF51735">
    <property type="entry name" value="NAD(P)-binding Rossmann-fold domains"/>
    <property type="match status" value="1"/>
</dbReference>
<dbReference type="InterPro" id="IPR036291">
    <property type="entry name" value="NAD(P)-bd_dom_sf"/>
</dbReference>
<dbReference type="InterPro" id="IPR051402">
    <property type="entry name" value="KPR-Related"/>
</dbReference>
<dbReference type="PANTHER" id="PTHR21708:SF45">
    <property type="entry name" value="2-DEHYDROPANTOATE 2-REDUCTASE"/>
    <property type="match status" value="1"/>
</dbReference>
<dbReference type="Gene3D" id="3.40.50.720">
    <property type="entry name" value="NAD(P)-binding Rossmann-like Domain"/>
    <property type="match status" value="1"/>
</dbReference>
<dbReference type="GO" id="GO:0008677">
    <property type="term" value="F:2-dehydropantoate 2-reductase activity"/>
    <property type="evidence" value="ECO:0007669"/>
    <property type="project" value="UniProtKB-EC"/>
</dbReference>
<comment type="pathway">
    <text evidence="2">Cofactor biosynthesis; (R)-pantothenate biosynthesis; (R)-pantoate from 3-methyl-2-oxobutanoate: step 2/2.</text>
</comment>
<keyword evidence="17" id="KW-1185">Reference proteome</keyword>
<protein>
    <recommendedName>
        <fullName evidence="6">2-dehydropantoate 2-reductase</fullName>
        <ecNumber evidence="5">1.1.1.169</ecNumber>
    </recommendedName>
    <alternativeName>
        <fullName evidence="13">Ketopantoate reductase</fullName>
    </alternativeName>
</protein>
<dbReference type="Pfam" id="PF02558">
    <property type="entry name" value="ApbA"/>
    <property type="match status" value="1"/>
</dbReference>
<keyword evidence="8" id="KW-0521">NADP</keyword>
<comment type="similarity">
    <text evidence="3">Belongs to the ketopantoate reductase family.</text>
</comment>
<dbReference type="Gene3D" id="1.10.10.10">
    <property type="entry name" value="Winged helix-like DNA-binding domain superfamily/Winged helix DNA-binding domain"/>
    <property type="match status" value="1"/>
</dbReference>
<name>A0A0L0M9N2_9BURK</name>
<evidence type="ECO:0000256" key="6">
    <source>
        <dbReference type="ARBA" id="ARBA00019465"/>
    </source>
</evidence>
<reference evidence="17" key="1">
    <citation type="submission" date="2015-06" db="EMBL/GenBank/DDBJ databases">
        <title>Comparative genomics of Burkholderia leaf nodule symbionts.</title>
        <authorList>
            <person name="Carlier A."/>
            <person name="Eberl L."/>
            <person name="Pinto-Carbo M."/>
        </authorList>
    </citation>
    <scope>NUCLEOTIDE SEQUENCE [LARGE SCALE GENOMIC DNA]</scope>
    <source>
        <strain evidence="17">UZHbot4</strain>
    </source>
</reference>
<dbReference type="InterPro" id="IPR013328">
    <property type="entry name" value="6PGD_dom2"/>
</dbReference>
<dbReference type="NCBIfam" id="NF005089">
    <property type="entry name" value="PRK06522.1-4"/>
    <property type="match status" value="1"/>
</dbReference>
<evidence type="ECO:0000256" key="7">
    <source>
        <dbReference type="ARBA" id="ARBA00022655"/>
    </source>
</evidence>
<dbReference type="NCBIfam" id="TIGR00745">
    <property type="entry name" value="apbA_panE"/>
    <property type="match status" value="1"/>
</dbReference>
<dbReference type="GO" id="GO:0003677">
    <property type="term" value="F:DNA binding"/>
    <property type="evidence" value="ECO:0007669"/>
    <property type="project" value="UniProtKB-KW"/>
</dbReference>
<dbReference type="InterPro" id="IPR036390">
    <property type="entry name" value="WH_DNA-bd_sf"/>
</dbReference>
<dbReference type="FunFam" id="1.10.1040.10:FF:000017">
    <property type="entry name" value="2-dehydropantoate 2-reductase"/>
    <property type="match status" value="1"/>
</dbReference>
<feature type="domain" description="HTH lysR-type" evidence="15">
    <location>
        <begin position="17"/>
        <end position="74"/>
    </location>
</feature>
<evidence type="ECO:0000256" key="11">
    <source>
        <dbReference type="ARBA" id="ARBA00023125"/>
    </source>
</evidence>
<evidence type="ECO:0000313" key="17">
    <source>
        <dbReference type="Proteomes" id="UP000036959"/>
    </source>
</evidence>
<dbReference type="InterPro" id="IPR008927">
    <property type="entry name" value="6-PGluconate_DH-like_C_sf"/>
</dbReference>
<dbReference type="GO" id="GO:0003700">
    <property type="term" value="F:DNA-binding transcription factor activity"/>
    <property type="evidence" value="ECO:0007669"/>
    <property type="project" value="InterPro"/>
</dbReference>
<evidence type="ECO:0000256" key="5">
    <source>
        <dbReference type="ARBA" id="ARBA00013014"/>
    </source>
</evidence>
<keyword evidence="9 16" id="KW-0560">Oxidoreductase</keyword>
<dbReference type="Pfam" id="PF00126">
    <property type="entry name" value="HTH_1"/>
    <property type="match status" value="1"/>
</dbReference>
<dbReference type="PATRIC" id="fig|242163.4.peg.1115"/>
<dbReference type="SUPFAM" id="SSF48179">
    <property type="entry name" value="6-phosphogluconate dehydrogenase C-terminal domain-like"/>
    <property type="match status" value="1"/>
</dbReference>
<evidence type="ECO:0000256" key="9">
    <source>
        <dbReference type="ARBA" id="ARBA00023002"/>
    </source>
</evidence>
<evidence type="ECO:0000256" key="4">
    <source>
        <dbReference type="ARBA" id="ARBA00009437"/>
    </source>
</evidence>
<comment type="catalytic activity">
    <reaction evidence="14">
        <text>(R)-pantoate + NADP(+) = 2-dehydropantoate + NADPH + H(+)</text>
        <dbReference type="Rhea" id="RHEA:16233"/>
        <dbReference type="ChEBI" id="CHEBI:11561"/>
        <dbReference type="ChEBI" id="CHEBI:15378"/>
        <dbReference type="ChEBI" id="CHEBI:15980"/>
        <dbReference type="ChEBI" id="CHEBI:57783"/>
        <dbReference type="ChEBI" id="CHEBI:58349"/>
        <dbReference type="EC" id="1.1.1.169"/>
    </reaction>
</comment>
<comment type="similarity">
    <text evidence="4">Belongs to the LysR transcriptional regulatory family.</text>
</comment>
<evidence type="ECO:0000256" key="13">
    <source>
        <dbReference type="ARBA" id="ARBA00032024"/>
    </source>
</evidence>
<dbReference type="PANTHER" id="PTHR21708">
    <property type="entry name" value="PROBABLE 2-DEHYDROPANTOATE 2-REDUCTASE"/>
    <property type="match status" value="1"/>
</dbReference>
<dbReference type="EC" id="1.1.1.169" evidence="5"/>
<dbReference type="FunFam" id="3.40.50.720:FF:000307">
    <property type="entry name" value="2-dehydropantoate 2-reductase"/>
    <property type="match status" value="1"/>
</dbReference>
<dbReference type="InterPro" id="IPR036388">
    <property type="entry name" value="WH-like_DNA-bd_sf"/>
</dbReference>
<dbReference type="SUPFAM" id="SSF53850">
    <property type="entry name" value="Periplasmic binding protein-like II"/>
    <property type="match status" value="1"/>
</dbReference>
<evidence type="ECO:0000256" key="8">
    <source>
        <dbReference type="ARBA" id="ARBA00022857"/>
    </source>
</evidence>
<dbReference type="Gene3D" id="3.40.190.10">
    <property type="entry name" value="Periplasmic binding protein-like II"/>
    <property type="match status" value="1"/>
</dbReference>
<evidence type="ECO:0000256" key="3">
    <source>
        <dbReference type="ARBA" id="ARBA00007870"/>
    </source>
</evidence>
<keyword evidence="11" id="KW-0238">DNA-binding</keyword>
<dbReference type="InterPro" id="IPR005119">
    <property type="entry name" value="LysR_subst-bd"/>
</dbReference>
<dbReference type="InterPro" id="IPR000847">
    <property type="entry name" value="LysR_HTH_N"/>
</dbReference>
<evidence type="ECO:0000256" key="2">
    <source>
        <dbReference type="ARBA" id="ARBA00004994"/>
    </source>
</evidence>
<dbReference type="InterPro" id="IPR013752">
    <property type="entry name" value="KPA_reductase"/>
</dbReference>
<keyword evidence="10" id="KW-0805">Transcription regulation</keyword>
<evidence type="ECO:0000256" key="12">
    <source>
        <dbReference type="ARBA" id="ARBA00023163"/>
    </source>
</evidence>
<evidence type="ECO:0000256" key="1">
    <source>
        <dbReference type="ARBA" id="ARBA00002919"/>
    </source>
</evidence>
<evidence type="ECO:0000256" key="10">
    <source>
        <dbReference type="ARBA" id="ARBA00023015"/>
    </source>
</evidence>
<keyword evidence="12" id="KW-0804">Transcription</keyword>
<dbReference type="UniPathway" id="UPA00028">
    <property type="reaction ID" value="UER00004"/>
</dbReference>